<sequence length="166" mass="18259">MELQTTPSSFETSTDIPILPNELQREILELAARASRSTAIKLLALSKKVFIWIQPLLYEVIVVQQSEPTNTSSRADDVEAAPYVAGIIKQNIEQRKNRSVGILTGHFDSLTLRPVAKVNLDLQRRLGLIITRTLPGGKLLRKLLRTGTGDTGAKSRSCSHRSAGKS</sequence>
<gene>
    <name evidence="1" type="ORF">BDN72DRAFT_962862</name>
</gene>
<keyword evidence="2" id="KW-1185">Reference proteome</keyword>
<dbReference type="Proteomes" id="UP000308600">
    <property type="component" value="Unassembled WGS sequence"/>
</dbReference>
<accession>A0ACD3AI62</accession>
<protein>
    <submittedName>
        <fullName evidence="1">Uncharacterized protein</fullName>
    </submittedName>
</protein>
<reference evidence="1 2" key="1">
    <citation type="journal article" date="2019" name="Nat. Ecol. Evol.">
        <title>Megaphylogeny resolves global patterns of mushroom evolution.</title>
        <authorList>
            <person name="Varga T."/>
            <person name="Krizsan K."/>
            <person name="Foldi C."/>
            <person name="Dima B."/>
            <person name="Sanchez-Garcia M."/>
            <person name="Sanchez-Ramirez S."/>
            <person name="Szollosi G.J."/>
            <person name="Szarkandi J.G."/>
            <person name="Papp V."/>
            <person name="Albert L."/>
            <person name="Andreopoulos W."/>
            <person name="Angelini C."/>
            <person name="Antonin V."/>
            <person name="Barry K.W."/>
            <person name="Bougher N.L."/>
            <person name="Buchanan P."/>
            <person name="Buyck B."/>
            <person name="Bense V."/>
            <person name="Catcheside P."/>
            <person name="Chovatia M."/>
            <person name="Cooper J."/>
            <person name="Damon W."/>
            <person name="Desjardin D."/>
            <person name="Finy P."/>
            <person name="Geml J."/>
            <person name="Haridas S."/>
            <person name="Hughes K."/>
            <person name="Justo A."/>
            <person name="Karasinski D."/>
            <person name="Kautmanova I."/>
            <person name="Kiss B."/>
            <person name="Kocsube S."/>
            <person name="Kotiranta H."/>
            <person name="LaButti K.M."/>
            <person name="Lechner B.E."/>
            <person name="Liimatainen K."/>
            <person name="Lipzen A."/>
            <person name="Lukacs Z."/>
            <person name="Mihaltcheva S."/>
            <person name="Morgado L.N."/>
            <person name="Niskanen T."/>
            <person name="Noordeloos M.E."/>
            <person name="Ohm R.A."/>
            <person name="Ortiz-Santana B."/>
            <person name="Ovrebo C."/>
            <person name="Racz N."/>
            <person name="Riley R."/>
            <person name="Savchenko A."/>
            <person name="Shiryaev A."/>
            <person name="Soop K."/>
            <person name="Spirin V."/>
            <person name="Szebenyi C."/>
            <person name="Tomsovsky M."/>
            <person name="Tulloss R.E."/>
            <person name="Uehling J."/>
            <person name="Grigoriev I.V."/>
            <person name="Vagvolgyi C."/>
            <person name="Papp T."/>
            <person name="Martin F.M."/>
            <person name="Miettinen O."/>
            <person name="Hibbett D.S."/>
            <person name="Nagy L.G."/>
        </authorList>
    </citation>
    <scope>NUCLEOTIDE SEQUENCE [LARGE SCALE GENOMIC DNA]</scope>
    <source>
        <strain evidence="1 2">NL-1719</strain>
    </source>
</reference>
<dbReference type="EMBL" id="ML208453">
    <property type="protein sequence ID" value="TFK64969.1"/>
    <property type="molecule type" value="Genomic_DNA"/>
</dbReference>
<name>A0ACD3AI62_9AGAR</name>
<proteinExistence type="predicted"/>
<evidence type="ECO:0000313" key="2">
    <source>
        <dbReference type="Proteomes" id="UP000308600"/>
    </source>
</evidence>
<organism evidence="1 2">
    <name type="scientific">Pluteus cervinus</name>
    <dbReference type="NCBI Taxonomy" id="181527"/>
    <lineage>
        <taxon>Eukaryota</taxon>
        <taxon>Fungi</taxon>
        <taxon>Dikarya</taxon>
        <taxon>Basidiomycota</taxon>
        <taxon>Agaricomycotina</taxon>
        <taxon>Agaricomycetes</taxon>
        <taxon>Agaricomycetidae</taxon>
        <taxon>Agaricales</taxon>
        <taxon>Pluteineae</taxon>
        <taxon>Pluteaceae</taxon>
        <taxon>Pluteus</taxon>
    </lineage>
</organism>
<evidence type="ECO:0000313" key="1">
    <source>
        <dbReference type="EMBL" id="TFK64969.1"/>
    </source>
</evidence>